<evidence type="ECO:0000313" key="2">
    <source>
        <dbReference type="Proteomes" id="UP001061302"/>
    </source>
</evidence>
<evidence type="ECO:0000313" key="1">
    <source>
        <dbReference type="EMBL" id="UXY15819.1"/>
    </source>
</evidence>
<reference evidence="1" key="1">
    <citation type="submission" date="2022-10" db="EMBL/GenBank/DDBJ databases">
        <title>Chitiniphilus purpureus sp. nov., a novel chitin-degrading bacterium isolated from crawfish pond sediment.</title>
        <authorList>
            <person name="Li K."/>
        </authorList>
    </citation>
    <scope>NUCLEOTIDE SEQUENCE</scope>
    <source>
        <strain evidence="1">CD1</strain>
    </source>
</reference>
<sequence length="46" mass="5328">MNKRFTEEQIIGFLRKAEAGTPVQTEINWPDLEIDVLSVPKTERAR</sequence>
<dbReference type="EMBL" id="CP106753">
    <property type="protein sequence ID" value="UXY15819.1"/>
    <property type="molecule type" value="Genomic_DNA"/>
</dbReference>
<proteinExistence type="predicted"/>
<name>A0ABY6DN58_9NEIS</name>
<protein>
    <submittedName>
        <fullName evidence="1">Uncharacterized protein</fullName>
    </submittedName>
</protein>
<organism evidence="1 2">
    <name type="scientific">Chitiniphilus purpureus</name>
    <dbReference type="NCBI Taxonomy" id="2981137"/>
    <lineage>
        <taxon>Bacteria</taxon>
        <taxon>Pseudomonadati</taxon>
        <taxon>Pseudomonadota</taxon>
        <taxon>Betaproteobacteria</taxon>
        <taxon>Neisseriales</taxon>
        <taxon>Chitinibacteraceae</taxon>
        <taxon>Chitiniphilus</taxon>
    </lineage>
</organism>
<accession>A0ABY6DN58</accession>
<dbReference type="RefSeq" id="WP_263125254.1">
    <property type="nucleotide sequence ID" value="NZ_CP106753.1"/>
</dbReference>
<dbReference type="Proteomes" id="UP001061302">
    <property type="component" value="Chromosome"/>
</dbReference>
<gene>
    <name evidence="1" type="ORF">N8I74_02035</name>
</gene>
<keyword evidence="2" id="KW-1185">Reference proteome</keyword>